<dbReference type="SUPFAM" id="SSF52402">
    <property type="entry name" value="Adenine nucleotide alpha hydrolases-like"/>
    <property type="match status" value="1"/>
</dbReference>
<dbReference type="UniPathway" id="UPA00189">
    <property type="reaction ID" value="UER00296"/>
</dbReference>
<dbReference type="PANTHER" id="PTHR11922:SF2">
    <property type="entry name" value="GMP SYNTHASE [GLUTAMINE-HYDROLYZING]"/>
    <property type="match status" value="1"/>
</dbReference>
<evidence type="ECO:0000256" key="9">
    <source>
        <dbReference type="ARBA" id="ARBA00022962"/>
    </source>
</evidence>
<dbReference type="InterPro" id="IPR029062">
    <property type="entry name" value="Class_I_gatase-like"/>
</dbReference>
<dbReference type="InterPro" id="IPR022310">
    <property type="entry name" value="NAD/GMP_synthase"/>
</dbReference>
<dbReference type="InParanoid" id="D3BSA3"/>
<dbReference type="EMBL" id="ADBJ01000051">
    <property type="protein sequence ID" value="EFA75840.1"/>
    <property type="molecule type" value="Genomic_DNA"/>
</dbReference>
<dbReference type="GO" id="GO:0005829">
    <property type="term" value="C:cytosol"/>
    <property type="evidence" value="ECO:0007669"/>
    <property type="project" value="TreeGrafter"/>
</dbReference>
<keyword evidence="9" id="KW-0315">Glutamine amidotransferase</keyword>
<accession>D3BSA3</accession>
<evidence type="ECO:0000256" key="4">
    <source>
        <dbReference type="ARBA" id="ARBA00022598"/>
    </source>
</evidence>
<evidence type="ECO:0000256" key="1">
    <source>
        <dbReference type="ARBA" id="ARBA00005153"/>
    </source>
</evidence>
<dbReference type="InterPro" id="IPR017926">
    <property type="entry name" value="GATASE"/>
</dbReference>
<keyword evidence="14" id="KW-1185">Reference proteome</keyword>
<evidence type="ECO:0000256" key="2">
    <source>
        <dbReference type="ARBA" id="ARBA00011738"/>
    </source>
</evidence>
<protein>
    <recommendedName>
        <fullName evidence="3">GMP synthase (glutamine-hydrolyzing)</fullName>
        <ecNumber evidence="3">6.3.5.2</ecNumber>
    </recommendedName>
    <alternativeName>
        <fullName evidence="10">Glutamine amidotransferase</fullName>
    </alternativeName>
</protein>
<reference evidence="13 14" key="1">
    <citation type="journal article" date="2011" name="Genome Res.">
        <title>Phylogeny-wide analysis of social amoeba genomes highlights ancient origins for complex intercellular communication.</title>
        <authorList>
            <person name="Heidel A.J."/>
            <person name="Lawal H.M."/>
            <person name="Felder M."/>
            <person name="Schilde C."/>
            <person name="Helps N.R."/>
            <person name="Tunggal B."/>
            <person name="Rivero F."/>
            <person name="John U."/>
            <person name="Schleicher M."/>
            <person name="Eichinger L."/>
            <person name="Platzer M."/>
            <person name="Noegel A.A."/>
            <person name="Schaap P."/>
            <person name="Gloeckner G."/>
        </authorList>
    </citation>
    <scope>NUCLEOTIDE SEQUENCE [LARGE SCALE GENOMIC DNA]</scope>
    <source>
        <strain evidence="14">ATCC 26659 / Pp 5 / PN500</strain>
    </source>
</reference>
<dbReference type="Proteomes" id="UP000001396">
    <property type="component" value="Unassembled WGS sequence"/>
</dbReference>
<dbReference type="AlphaFoldDB" id="D3BSA3"/>
<evidence type="ECO:0000256" key="10">
    <source>
        <dbReference type="ARBA" id="ARBA00031356"/>
    </source>
</evidence>
<dbReference type="GeneID" id="31366364"/>
<dbReference type="GO" id="GO:0005524">
    <property type="term" value="F:ATP binding"/>
    <property type="evidence" value="ECO:0007669"/>
    <property type="project" value="UniProtKB-UniRule"/>
</dbReference>
<dbReference type="SUPFAM" id="SSF54810">
    <property type="entry name" value="GMP synthetase C-terminal dimerisation domain"/>
    <property type="match status" value="2"/>
</dbReference>
<organism evidence="13 14">
    <name type="scientific">Heterostelium pallidum (strain ATCC 26659 / Pp 5 / PN500)</name>
    <name type="common">Cellular slime mold</name>
    <name type="synonym">Polysphondylium pallidum</name>
    <dbReference type="NCBI Taxonomy" id="670386"/>
    <lineage>
        <taxon>Eukaryota</taxon>
        <taxon>Amoebozoa</taxon>
        <taxon>Evosea</taxon>
        <taxon>Eumycetozoa</taxon>
        <taxon>Dictyostelia</taxon>
        <taxon>Acytosteliales</taxon>
        <taxon>Acytosteliaceae</taxon>
        <taxon>Heterostelium</taxon>
    </lineage>
</organism>
<dbReference type="Pfam" id="PF02540">
    <property type="entry name" value="NAD_synthase"/>
    <property type="match status" value="1"/>
</dbReference>
<evidence type="ECO:0000259" key="12">
    <source>
        <dbReference type="PROSITE" id="PS51553"/>
    </source>
</evidence>
<dbReference type="STRING" id="670386.D3BSA3"/>
<evidence type="ECO:0000313" key="13">
    <source>
        <dbReference type="EMBL" id="EFA75840.1"/>
    </source>
</evidence>
<dbReference type="FunFam" id="3.30.300.10:FF:000008">
    <property type="entry name" value="GMP synthase [glutamine-hydrolyzing]"/>
    <property type="match status" value="1"/>
</dbReference>
<dbReference type="CDD" id="cd01997">
    <property type="entry name" value="GMP_synthase_C"/>
    <property type="match status" value="1"/>
</dbReference>
<evidence type="ECO:0000256" key="7">
    <source>
        <dbReference type="ARBA" id="ARBA00022755"/>
    </source>
</evidence>
<feature type="binding site" evidence="11">
    <location>
        <begin position="255"/>
        <end position="261"/>
    </location>
    <ligand>
        <name>ATP</name>
        <dbReference type="ChEBI" id="CHEBI:30616"/>
    </ligand>
</feature>
<comment type="subunit">
    <text evidence="2">Homodimer.</text>
</comment>
<dbReference type="GO" id="GO:0003921">
    <property type="term" value="F:GMP synthase activity"/>
    <property type="evidence" value="ECO:0007669"/>
    <property type="project" value="InterPro"/>
</dbReference>
<dbReference type="PANTHER" id="PTHR11922">
    <property type="entry name" value="GMP SYNTHASE-RELATED"/>
    <property type="match status" value="1"/>
</dbReference>
<gene>
    <name evidence="13" type="primary">guaA</name>
    <name evidence="13" type="ORF">PPL_10895</name>
</gene>
<keyword evidence="5 11" id="KW-0547">Nucleotide-binding</keyword>
<dbReference type="InterPro" id="IPR001674">
    <property type="entry name" value="GMP_synth_C"/>
</dbReference>
<dbReference type="Pfam" id="PF00958">
    <property type="entry name" value="GMP_synt_C"/>
    <property type="match status" value="1"/>
</dbReference>
<dbReference type="PRINTS" id="PR00097">
    <property type="entry name" value="ANTSNTHASEII"/>
</dbReference>
<comment type="pathway">
    <text evidence="1">Purine metabolism; GMP biosynthesis; GMP from XMP (L-Gln route): step 1/1.</text>
</comment>
<dbReference type="NCBIfam" id="NF000848">
    <property type="entry name" value="PRK00074.1"/>
    <property type="match status" value="1"/>
</dbReference>
<evidence type="ECO:0000256" key="3">
    <source>
        <dbReference type="ARBA" id="ARBA00012746"/>
    </source>
</evidence>
<evidence type="ECO:0000256" key="8">
    <source>
        <dbReference type="ARBA" id="ARBA00022840"/>
    </source>
</evidence>
<keyword evidence="7 11" id="KW-0658">Purine biosynthesis</keyword>
<dbReference type="PRINTS" id="PR00096">
    <property type="entry name" value="GATASE"/>
</dbReference>
<keyword evidence="8 11" id="KW-0067">ATP-binding</keyword>
<dbReference type="MEROPS" id="C26.962"/>
<proteinExistence type="predicted"/>
<dbReference type="FunCoup" id="D3BSA3">
    <property type="interactions" value="973"/>
</dbReference>
<comment type="caution">
    <text evidence="13">The sequence shown here is derived from an EMBL/GenBank/DDBJ whole genome shotgun (WGS) entry which is preliminary data.</text>
</comment>
<dbReference type="PROSITE" id="PS51553">
    <property type="entry name" value="GMPS_ATP_PPASE"/>
    <property type="match status" value="1"/>
</dbReference>
<dbReference type="InterPro" id="IPR004739">
    <property type="entry name" value="GMP_synth_GATase"/>
</dbReference>
<keyword evidence="4" id="KW-0436">Ligase</keyword>
<dbReference type="CDD" id="cd01742">
    <property type="entry name" value="GATase1_GMP_Synthase"/>
    <property type="match status" value="1"/>
</dbReference>
<dbReference type="RefSeq" id="XP_020427974.1">
    <property type="nucleotide sequence ID" value="XM_020581658.1"/>
</dbReference>
<dbReference type="EC" id="6.3.5.2" evidence="3"/>
<dbReference type="SUPFAM" id="SSF52317">
    <property type="entry name" value="Class I glutamine amidotransferase-like"/>
    <property type="match status" value="1"/>
</dbReference>
<dbReference type="Pfam" id="PF00117">
    <property type="entry name" value="GATase"/>
    <property type="match status" value="1"/>
</dbReference>
<dbReference type="Gene3D" id="3.40.50.880">
    <property type="match status" value="1"/>
</dbReference>
<dbReference type="InterPro" id="IPR014729">
    <property type="entry name" value="Rossmann-like_a/b/a_fold"/>
</dbReference>
<evidence type="ECO:0000313" key="14">
    <source>
        <dbReference type="Proteomes" id="UP000001396"/>
    </source>
</evidence>
<dbReference type="FunFam" id="3.40.50.620:FF:000044">
    <property type="entry name" value="GMP synthase [glutamine-hydrolyzing]"/>
    <property type="match status" value="1"/>
</dbReference>
<dbReference type="OMA" id="IWQSFAV"/>
<dbReference type="InterPro" id="IPR025777">
    <property type="entry name" value="GMPS_ATP_PPase_dom"/>
</dbReference>
<evidence type="ECO:0000256" key="5">
    <source>
        <dbReference type="ARBA" id="ARBA00022741"/>
    </source>
</evidence>
<evidence type="ECO:0000256" key="11">
    <source>
        <dbReference type="PROSITE-ProRule" id="PRU00886"/>
    </source>
</evidence>
<evidence type="ECO:0000256" key="6">
    <source>
        <dbReference type="ARBA" id="ARBA00022749"/>
    </source>
</evidence>
<sequence>MSSPIIDTPPKSHEVRVESNVAGSGEDHVVANEIVLILDAGSQYSKVIDRRVRELCVASEIHPFDTKLAPLLARGNVRAIIISGGPESVYSAKAPAYDPFLFDPSLGVPVLGICYGMQLMTHLLGGKVEKKDHREDGVHNIHIKGNSELFYGLEKSERVLLTHGDSVTQVAPGFTEICLSEGGVIAGVENVASGMYGLQFHPEVDLTENGKSILKNFLLRIAKCKADYTLDDREHQAIKYIRETVGDGKVLVLVSGGVDSTVCAALIAKAIGPERVIALHIDNGFMRHEESARVEQALKVLGLRLIVVDASQTFYNSTTTIKGVVTEQLKITVHPEEKRKIIGDTFMKVADDEVRKLGLNPNEVYLAQGTLRPDLIESSSKTVSGVADVIKTHHNDTELVRLLRETGRVVEPLRDYHKDEVRELGKNLGLSEDLVWRQPFPGPGLAIRILCSDKPYVDAQFDTTREVLSYIVTGNAADTLDQATRGKIDAQLRDMSCYEKVRAISGITPLLLPVQTVGVQGDGRTYSYLVGLTQQTPNWTELFQLAKIIPKLCHNVNRVVYVFGEPVANPVIRSITTTRLQPDTISQLQIADAIANEILQKYKLIRTLSQVPIILFPIDFDTENSGKRSIAIRTFITNDFMTGVPAVPNQQIPEECLREMVDAILAKTPNISRVVFDLTSKPPGTTEWE</sequence>
<feature type="domain" description="GMPS ATP-PPase" evidence="12">
    <location>
        <begin position="228"/>
        <end position="437"/>
    </location>
</feature>
<dbReference type="Gene3D" id="3.40.50.620">
    <property type="entry name" value="HUPs"/>
    <property type="match status" value="1"/>
</dbReference>
<dbReference type="PROSITE" id="PS51273">
    <property type="entry name" value="GATASE_TYPE_1"/>
    <property type="match status" value="1"/>
</dbReference>
<dbReference type="NCBIfam" id="TIGR00888">
    <property type="entry name" value="guaA_Nterm"/>
    <property type="match status" value="1"/>
</dbReference>
<dbReference type="Gene3D" id="3.30.300.10">
    <property type="match status" value="2"/>
</dbReference>
<name>D3BSA3_HETP5</name>
<keyword evidence="6 11" id="KW-0332">GMP biosynthesis</keyword>